<feature type="non-terminal residue" evidence="1">
    <location>
        <position position="96"/>
    </location>
</feature>
<sequence length="96" mass="10295">ASQVKACDTNSSSEMAKLTHAVNEQTIAVTTAMTAMLRQFQATQPPAPVKVAEETCFTCGGAHPYYQCLAAGGKTFPEFRDNIQEYVSAAAANYNQ</sequence>
<protein>
    <recommendedName>
        <fullName evidence="2">Reverse transcriptase domain-containing protein</fullName>
    </recommendedName>
</protein>
<reference evidence="1" key="1">
    <citation type="journal article" date="2019" name="Sci. Rep.">
        <title>Draft genome of Tanacetum cinerariifolium, the natural source of mosquito coil.</title>
        <authorList>
            <person name="Yamashiro T."/>
            <person name="Shiraishi A."/>
            <person name="Satake H."/>
            <person name="Nakayama K."/>
        </authorList>
    </citation>
    <scope>NUCLEOTIDE SEQUENCE</scope>
</reference>
<comment type="caution">
    <text evidence="1">The sequence shown here is derived from an EMBL/GenBank/DDBJ whole genome shotgun (WGS) entry which is preliminary data.</text>
</comment>
<evidence type="ECO:0000313" key="1">
    <source>
        <dbReference type="EMBL" id="GFC88890.1"/>
    </source>
</evidence>
<organism evidence="1">
    <name type="scientific">Tanacetum cinerariifolium</name>
    <name type="common">Dalmatian daisy</name>
    <name type="synonym">Chrysanthemum cinerariifolium</name>
    <dbReference type="NCBI Taxonomy" id="118510"/>
    <lineage>
        <taxon>Eukaryota</taxon>
        <taxon>Viridiplantae</taxon>
        <taxon>Streptophyta</taxon>
        <taxon>Embryophyta</taxon>
        <taxon>Tracheophyta</taxon>
        <taxon>Spermatophyta</taxon>
        <taxon>Magnoliopsida</taxon>
        <taxon>eudicotyledons</taxon>
        <taxon>Gunneridae</taxon>
        <taxon>Pentapetalae</taxon>
        <taxon>asterids</taxon>
        <taxon>campanulids</taxon>
        <taxon>Asterales</taxon>
        <taxon>Asteraceae</taxon>
        <taxon>Asteroideae</taxon>
        <taxon>Anthemideae</taxon>
        <taxon>Anthemidinae</taxon>
        <taxon>Tanacetum</taxon>
    </lineage>
</organism>
<name>A0A699RQP8_TANCI</name>
<accession>A0A699RQP8</accession>
<dbReference type="EMBL" id="BKCJ011117956">
    <property type="protein sequence ID" value="GFC88890.1"/>
    <property type="molecule type" value="Genomic_DNA"/>
</dbReference>
<dbReference type="AlphaFoldDB" id="A0A699RQP8"/>
<gene>
    <name evidence="1" type="ORF">Tci_860860</name>
</gene>
<evidence type="ECO:0008006" key="2">
    <source>
        <dbReference type="Google" id="ProtNLM"/>
    </source>
</evidence>
<feature type="non-terminal residue" evidence="1">
    <location>
        <position position="1"/>
    </location>
</feature>
<proteinExistence type="predicted"/>